<proteinExistence type="predicted"/>
<evidence type="ECO:0000313" key="3">
    <source>
        <dbReference type="Proteomes" id="UP000306409"/>
    </source>
</evidence>
<feature type="region of interest" description="Disordered" evidence="1">
    <location>
        <begin position="51"/>
        <end position="70"/>
    </location>
</feature>
<dbReference type="KEGG" id="rher:EHE19_015505"/>
<keyword evidence="3" id="KW-1185">Reference proteome</keyword>
<name>A0A7H1VLK9_9FIRM</name>
<feature type="compositionally biased region" description="Basic residues" evidence="1">
    <location>
        <begin position="61"/>
        <end position="70"/>
    </location>
</feature>
<evidence type="ECO:0000313" key="2">
    <source>
        <dbReference type="EMBL" id="QNU66271.1"/>
    </source>
</evidence>
<dbReference type="Proteomes" id="UP000306409">
    <property type="component" value="Chromosome"/>
</dbReference>
<dbReference type="RefSeq" id="WP_190530351.1">
    <property type="nucleotide sequence ID" value="NZ_CP061336.1"/>
</dbReference>
<reference evidence="2 3" key="1">
    <citation type="submission" date="2020-09" db="EMBL/GenBank/DDBJ databases">
        <title>Characterization and genome sequencing of Ruminiclostridium sp. nov. MA18.</title>
        <authorList>
            <person name="Rettenmaier R."/>
            <person name="Kowollik M.-L."/>
            <person name="Liebl W."/>
            <person name="Zverlov V."/>
        </authorList>
    </citation>
    <scope>NUCLEOTIDE SEQUENCE [LARGE SCALE GENOMIC DNA]</scope>
    <source>
        <strain evidence="2 3">MA18</strain>
    </source>
</reference>
<dbReference type="EMBL" id="CP061336">
    <property type="protein sequence ID" value="QNU66271.1"/>
    <property type="molecule type" value="Genomic_DNA"/>
</dbReference>
<dbReference type="AlphaFoldDB" id="A0A7H1VLK9"/>
<sequence>MIIKSSIITDLNIQTVKDLYKLKPFMEDATLKVNKSQIARELDVDRRTVACEGGQGSHSPNQKRRGALIL</sequence>
<protein>
    <submittedName>
        <fullName evidence="2">Uncharacterized protein</fullName>
    </submittedName>
</protein>
<accession>A0A7H1VLK9</accession>
<evidence type="ECO:0000256" key="1">
    <source>
        <dbReference type="SAM" id="MobiDB-lite"/>
    </source>
</evidence>
<organism evidence="2 3">
    <name type="scientific">Ruminiclostridium herbifermentans</name>
    <dbReference type="NCBI Taxonomy" id="2488810"/>
    <lineage>
        <taxon>Bacteria</taxon>
        <taxon>Bacillati</taxon>
        <taxon>Bacillota</taxon>
        <taxon>Clostridia</taxon>
        <taxon>Eubacteriales</taxon>
        <taxon>Oscillospiraceae</taxon>
        <taxon>Ruminiclostridium</taxon>
    </lineage>
</organism>
<gene>
    <name evidence="2" type="ORF">EHE19_015505</name>
</gene>